<name>A0A2G9U616_TELCI</name>
<dbReference type="EMBL" id="KZ348801">
    <property type="protein sequence ID" value="PIO65707.1"/>
    <property type="molecule type" value="Genomic_DNA"/>
</dbReference>
<evidence type="ECO:0000313" key="3">
    <source>
        <dbReference type="Proteomes" id="UP000230423"/>
    </source>
</evidence>
<feature type="region of interest" description="Disordered" evidence="1">
    <location>
        <begin position="103"/>
        <end position="151"/>
    </location>
</feature>
<evidence type="ECO:0000313" key="2">
    <source>
        <dbReference type="EMBL" id="PIO65707.1"/>
    </source>
</evidence>
<proteinExistence type="predicted"/>
<sequence length="151" mass="16695">LKVTVVEGIFGRIQIDLSKIRCVSESTTWGYLCSAVELGLPIHLDKLGIDRTLIDMVSNAAREKLGGDVYRLKQLMEALPPDTIDYNRLKIVRAILLWEYEPQSTQTSTSAAPSTPSETPKSSGSQKTTVPSWMLNAVPAPPQPKKKKIFI</sequence>
<protein>
    <submittedName>
        <fullName evidence="2">Uncharacterized protein</fullName>
    </submittedName>
</protein>
<accession>A0A2G9U616</accession>
<feature type="non-terminal residue" evidence="2">
    <location>
        <position position="1"/>
    </location>
</feature>
<gene>
    <name evidence="2" type="ORF">TELCIR_12608</name>
</gene>
<evidence type="ECO:0000256" key="1">
    <source>
        <dbReference type="SAM" id="MobiDB-lite"/>
    </source>
</evidence>
<dbReference type="AlphaFoldDB" id="A0A2G9U616"/>
<dbReference type="Proteomes" id="UP000230423">
    <property type="component" value="Unassembled WGS sequence"/>
</dbReference>
<dbReference type="OrthoDB" id="5869308at2759"/>
<keyword evidence="3" id="KW-1185">Reference proteome</keyword>
<feature type="compositionally biased region" description="Low complexity" evidence="1">
    <location>
        <begin position="103"/>
        <end position="123"/>
    </location>
</feature>
<reference evidence="2 3" key="1">
    <citation type="submission" date="2015-09" db="EMBL/GenBank/DDBJ databases">
        <title>Draft genome of the parasitic nematode Teladorsagia circumcincta isolate WARC Sus (inbred).</title>
        <authorList>
            <person name="Mitreva M."/>
        </authorList>
    </citation>
    <scope>NUCLEOTIDE SEQUENCE [LARGE SCALE GENOMIC DNA]</scope>
    <source>
        <strain evidence="2 3">S</strain>
    </source>
</reference>
<organism evidence="2 3">
    <name type="scientific">Teladorsagia circumcincta</name>
    <name type="common">Brown stomach worm</name>
    <name type="synonym">Ostertagia circumcincta</name>
    <dbReference type="NCBI Taxonomy" id="45464"/>
    <lineage>
        <taxon>Eukaryota</taxon>
        <taxon>Metazoa</taxon>
        <taxon>Ecdysozoa</taxon>
        <taxon>Nematoda</taxon>
        <taxon>Chromadorea</taxon>
        <taxon>Rhabditida</taxon>
        <taxon>Rhabditina</taxon>
        <taxon>Rhabditomorpha</taxon>
        <taxon>Strongyloidea</taxon>
        <taxon>Trichostrongylidae</taxon>
        <taxon>Teladorsagia</taxon>
    </lineage>
</organism>